<dbReference type="RefSeq" id="WP_041051780.1">
    <property type="nucleotide sequence ID" value="NZ_JXAK01000073.1"/>
</dbReference>
<proteinExistence type="inferred from homology"/>
<gene>
    <name evidence="16" type="ORF">SD70_28250</name>
</gene>
<keyword evidence="7 14" id="KW-0732">Signal</keyword>
<comment type="function">
    <text evidence="1">Removes C-terminal D-alanyl residues from sugar-peptide cell wall precursors.</text>
</comment>
<dbReference type="SUPFAM" id="SSF69189">
    <property type="entry name" value="Penicillin-binding protein associated domain"/>
    <property type="match status" value="1"/>
</dbReference>
<evidence type="ECO:0000256" key="12">
    <source>
        <dbReference type="ARBA" id="ARBA00034000"/>
    </source>
</evidence>
<evidence type="ECO:0000256" key="3">
    <source>
        <dbReference type="ARBA" id="ARBA00007164"/>
    </source>
</evidence>
<keyword evidence="6" id="KW-0645">Protease</keyword>
<dbReference type="InterPro" id="IPR001967">
    <property type="entry name" value="Peptidase_S11_N"/>
</dbReference>
<comment type="catalytic activity">
    <reaction evidence="12">
        <text>Preferential cleavage: (Ac)2-L-Lys-D-Ala-|-D-Ala. Also transpeptidation of peptidyl-alanyl moieties that are N-acyl substituents of D-alanine.</text>
        <dbReference type="EC" id="3.4.16.4"/>
    </reaction>
</comment>
<accession>A0ABR5AB93</accession>
<reference evidence="16 17" key="1">
    <citation type="submission" date="2014-12" db="EMBL/GenBank/DDBJ databases">
        <title>Draft genome sequence of Paenibacillus kamchatkensis strain B-2647.</title>
        <authorList>
            <person name="Karlyshev A.V."/>
            <person name="Kudryashova E.B."/>
        </authorList>
    </citation>
    <scope>NUCLEOTIDE SEQUENCE [LARGE SCALE GENOMIC DNA]</scope>
    <source>
        <strain evidence="16 17">VKM B-2647</strain>
    </source>
</reference>
<dbReference type="PRINTS" id="PR00725">
    <property type="entry name" value="DADACBPTASE1"/>
</dbReference>
<dbReference type="EMBL" id="JXAK01000073">
    <property type="protein sequence ID" value="KIL38167.1"/>
    <property type="molecule type" value="Genomic_DNA"/>
</dbReference>
<dbReference type="Pfam" id="PF00768">
    <property type="entry name" value="Peptidase_S11"/>
    <property type="match status" value="1"/>
</dbReference>
<keyword evidence="17" id="KW-1185">Reference proteome</keyword>
<evidence type="ECO:0000256" key="1">
    <source>
        <dbReference type="ARBA" id="ARBA00003217"/>
    </source>
</evidence>
<organism evidence="16 17">
    <name type="scientific">Gordoniibacillus kamchatkensis</name>
    <dbReference type="NCBI Taxonomy" id="1590651"/>
    <lineage>
        <taxon>Bacteria</taxon>
        <taxon>Bacillati</taxon>
        <taxon>Bacillota</taxon>
        <taxon>Bacilli</taxon>
        <taxon>Bacillales</taxon>
        <taxon>Paenibacillaceae</taxon>
        <taxon>Gordoniibacillus</taxon>
    </lineage>
</organism>
<evidence type="ECO:0000256" key="9">
    <source>
        <dbReference type="ARBA" id="ARBA00022960"/>
    </source>
</evidence>
<keyword evidence="8" id="KW-0378">Hydrolase</keyword>
<name>A0ABR5AB93_9BACL</name>
<evidence type="ECO:0000256" key="5">
    <source>
        <dbReference type="ARBA" id="ARBA00022645"/>
    </source>
</evidence>
<protein>
    <recommendedName>
        <fullName evidence="4">serine-type D-Ala-D-Ala carboxypeptidase</fullName>
        <ecNumber evidence="4">3.4.16.4</ecNumber>
    </recommendedName>
</protein>
<evidence type="ECO:0000256" key="10">
    <source>
        <dbReference type="ARBA" id="ARBA00022984"/>
    </source>
</evidence>
<feature type="signal peptide" evidence="14">
    <location>
        <begin position="1"/>
        <end position="32"/>
    </location>
</feature>
<dbReference type="PANTHER" id="PTHR21581">
    <property type="entry name" value="D-ALANYL-D-ALANINE CARBOXYPEPTIDASE"/>
    <property type="match status" value="1"/>
</dbReference>
<dbReference type="SMART" id="SM00936">
    <property type="entry name" value="PBP5_C"/>
    <property type="match status" value="1"/>
</dbReference>
<dbReference type="EC" id="3.4.16.4" evidence="4"/>
<dbReference type="SUPFAM" id="SSF56601">
    <property type="entry name" value="beta-lactamase/transpeptidase-like"/>
    <property type="match status" value="1"/>
</dbReference>
<evidence type="ECO:0000313" key="17">
    <source>
        <dbReference type="Proteomes" id="UP000031967"/>
    </source>
</evidence>
<evidence type="ECO:0000256" key="8">
    <source>
        <dbReference type="ARBA" id="ARBA00022801"/>
    </source>
</evidence>
<dbReference type="Gene3D" id="2.60.410.10">
    <property type="entry name" value="D-Ala-D-Ala carboxypeptidase, C-terminal domain"/>
    <property type="match status" value="1"/>
</dbReference>
<keyword evidence="11" id="KW-0961">Cell wall biogenesis/degradation</keyword>
<dbReference type="InterPro" id="IPR015956">
    <property type="entry name" value="Peniciliin-bd_prot_C_sf"/>
</dbReference>
<dbReference type="InterPro" id="IPR012907">
    <property type="entry name" value="Peptidase_S11_C"/>
</dbReference>
<evidence type="ECO:0000259" key="15">
    <source>
        <dbReference type="SMART" id="SM00936"/>
    </source>
</evidence>
<evidence type="ECO:0000313" key="16">
    <source>
        <dbReference type="EMBL" id="KIL38167.1"/>
    </source>
</evidence>
<dbReference type="Pfam" id="PF07943">
    <property type="entry name" value="PBP5_C"/>
    <property type="match status" value="1"/>
</dbReference>
<comment type="caution">
    <text evidence="16">The sequence shown here is derived from an EMBL/GenBank/DDBJ whole genome shotgun (WGS) entry which is preliminary data.</text>
</comment>
<keyword evidence="9" id="KW-0133">Cell shape</keyword>
<dbReference type="InterPro" id="IPR012338">
    <property type="entry name" value="Beta-lactam/transpept-like"/>
</dbReference>
<dbReference type="Proteomes" id="UP000031967">
    <property type="component" value="Unassembled WGS sequence"/>
</dbReference>
<evidence type="ECO:0000256" key="11">
    <source>
        <dbReference type="ARBA" id="ARBA00023316"/>
    </source>
</evidence>
<comment type="similarity">
    <text evidence="3 13">Belongs to the peptidase S11 family.</text>
</comment>
<evidence type="ECO:0000256" key="4">
    <source>
        <dbReference type="ARBA" id="ARBA00012448"/>
    </source>
</evidence>
<dbReference type="InterPro" id="IPR018044">
    <property type="entry name" value="Peptidase_S11"/>
</dbReference>
<evidence type="ECO:0000256" key="7">
    <source>
        <dbReference type="ARBA" id="ARBA00022729"/>
    </source>
</evidence>
<evidence type="ECO:0000256" key="6">
    <source>
        <dbReference type="ARBA" id="ARBA00022670"/>
    </source>
</evidence>
<dbReference type="Gene3D" id="3.40.710.10">
    <property type="entry name" value="DD-peptidase/beta-lactamase superfamily"/>
    <property type="match status" value="1"/>
</dbReference>
<keyword evidence="10" id="KW-0573">Peptidoglycan synthesis</keyword>
<dbReference type="InterPro" id="IPR037167">
    <property type="entry name" value="Peptidase_S11_C_sf"/>
</dbReference>
<sequence length="433" mass="47401">MKVFGKYGKLAIGLVLAAQLAVSPLLGTRVQAAETDTPNLGLNSKSAILMEASTGQVLYEQNSDQPMSPASMAKMMTEYLILQSIDDKKINWTDMVPISEYSAVLSNNKALSGIPKAQGDQYSVQDLFYAVTIYSDNGAAVALAERISGSEEKFVQLMNDTAQKFGLSKDAHFIDTSGLDRVDLGKYAPQSIPGETIFTARDAALIAYHLLKDHPKILEYSSIPAKKFRPTDANPMINYDWMLEGNSNNQNFKKYVYPGVDGLKTGHTDKAGYCFTGTSQRNGTRLISVVMNASTRENSFLDTKKMFDYGFTNFEKKEIVKAGTPVDQLKAVPIKKGVNNEVAPLTGEGLTLFVKKDTPDSAFAKTAQGDANLVAPIKKGQQIGTLTVTYNNKPYTIKLVAANDEEKASWIRLLFRAIGNFFGDLFGNIKKSI</sequence>
<evidence type="ECO:0000256" key="14">
    <source>
        <dbReference type="SAM" id="SignalP"/>
    </source>
</evidence>
<comment type="pathway">
    <text evidence="2">Cell wall biogenesis; peptidoglycan biosynthesis.</text>
</comment>
<evidence type="ECO:0000256" key="13">
    <source>
        <dbReference type="RuleBase" id="RU004016"/>
    </source>
</evidence>
<feature type="domain" description="Peptidase S11 D-Ala-D-Ala carboxypeptidase A C-terminal" evidence="15">
    <location>
        <begin position="314"/>
        <end position="407"/>
    </location>
</feature>
<evidence type="ECO:0000256" key="2">
    <source>
        <dbReference type="ARBA" id="ARBA00004752"/>
    </source>
</evidence>
<keyword evidence="5" id="KW-0121">Carboxypeptidase</keyword>
<feature type="chain" id="PRO_5045320374" description="serine-type D-Ala-D-Ala carboxypeptidase" evidence="14">
    <location>
        <begin position="33"/>
        <end position="433"/>
    </location>
</feature>
<dbReference type="PANTHER" id="PTHR21581:SF11">
    <property type="entry name" value="D-ALANYL-D-ALANINE CARBOXYPEPTIDASE DACA"/>
    <property type="match status" value="1"/>
</dbReference>